<name>A0ABX0BB71_9MICO</name>
<dbReference type="EMBL" id="JAAFAN010000004">
    <property type="protein sequence ID" value="NDO88204.1"/>
    <property type="molecule type" value="Genomic_DNA"/>
</dbReference>
<keyword evidence="2" id="KW-1185">Reference proteome</keyword>
<sequence>MALLPLPNAELQQSVGLLPEPVVQASSVFVPPLLHRVVDEGGSEKPAILLVSAAAAVGKTMLSKELNRKTRNPRWDLGQFTLGSSFFVGQITEVFGAENYASVSHALSMGEICLVLDAADEALVRSGASGYRDALSNLVRVIGKHERDRPAVVILGREDTIQETRATLVDLGAAVSRWRVDFFDEDHAKEFVKQKALAYGKKPLPELDEFLGSFFEQVRAALGHDEDESRSFTGYAPVLDALALFYASEDNPLRALRSFEGQDRVERVWRFLYDVIEQICDRESLKFSRSFGADDPAKAEFGKVVYSSTLQVQFLLSDSPGNVPFEFPVDAKAEWLDSLEGQLLDQFREHPFLRPGAADEYRNPLSGYSNVAFRDFALAFALQIEDESLGSAMNYWAAPEVTPSVMFSRFAAVTAGADARHIPSICLSALLESHASGSEIAPLAFLEIREASDFTGFEIELFDSGSRIGGLLRAEAEARLEIGRGLSNATLDLPSSTIVFGLGFQDFVVGPDVRIASSVLDVQVAELRVRSRQGVPVIIETGRVQGILQRIVPPSKDVLSVAVSPAPFPWQQFAVSFANLPGEGRVIHAGLTMRRLLSWFARQSRGPGGLNYPVDAMDSVLRKGRAPREAFEFLQERRHLVEQGHSYVLELPVSGRSVMQLDFTDDALVKWLEEFAAWTSGRPR</sequence>
<comment type="caution">
    <text evidence="1">The sequence shown here is derived from an EMBL/GenBank/DDBJ whole genome shotgun (WGS) entry which is preliminary data.</text>
</comment>
<accession>A0ABX0BB71</accession>
<organism evidence="1 2">
    <name type="scientific">Cellulosimicrobium composti</name>
    <dbReference type="NCBI Taxonomy" id="2672572"/>
    <lineage>
        <taxon>Bacteria</taxon>
        <taxon>Bacillati</taxon>
        <taxon>Actinomycetota</taxon>
        <taxon>Actinomycetes</taxon>
        <taxon>Micrococcales</taxon>
        <taxon>Promicromonosporaceae</taxon>
        <taxon>Cellulosimicrobium</taxon>
    </lineage>
</organism>
<gene>
    <name evidence="1" type="ORF">GYH36_01750</name>
</gene>
<dbReference type="Proteomes" id="UP000471672">
    <property type="component" value="Unassembled WGS sequence"/>
</dbReference>
<evidence type="ECO:0000313" key="1">
    <source>
        <dbReference type="EMBL" id="NDO88204.1"/>
    </source>
</evidence>
<protein>
    <submittedName>
        <fullName evidence="1">Uncharacterized protein</fullName>
    </submittedName>
</protein>
<reference evidence="1 2" key="1">
    <citation type="journal article" date="2021" name="Arch. Microbiol.">
        <title>Cellulosimicrobium fucosivorans sp. nov., isolated from San Elijo Lagoon, contains a fucose metabolic pathway linked to carotenoid production.</title>
        <authorList>
            <person name="Aviles F.A."/>
            <person name="Kyndt J.A."/>
        </authorList>
    </citation>
    <scope>NUCLEOTIDE SEQUENCE [LARGE SCALE GENOMIC DNA]</scope>
    <source>
        <strain evidence="1 2">SE3</strain>
    </source>
</reference>
<proteinExistence type="predicted"/>
<dbReference type="RefSeq" id="WP_162288929.1">
    <property type="nucleotide sequence ID" value="NZ_JAAFAN010000004.1"/>
</dbReference>
<evidence type="ECO:0000313" key="2">
    <source>
        <dbReference type="Proteomes" id="UP000471672"/>
    </source>
</evidence>